<feature type="transmembrane region" description="Helical" evidence="11">
    <location>
        <begin position="407"/>
        <end position="424"/>
    </location>
</feature>
<keyword evidence="13" id="KW-1185">Reference proteome</keyword>
<evidence type="ECO:0000313" key="12">
    <source>
        <dbReference type="EMBL" id="TQJ08797.1"/>
    </source>
</evidence>
<reference evidence="12 13" key="1">
    <citation type="submission" date="2019-06" db="EMBL/GenBank/DDBJ databases">
        <title>Sequencing the genomes of 1000 actinobacteria strains.</title>
        <authorList>
            <person name="Klenk H.-P."/>
        </authorList>
    </citation>
    <scope>NUCLEOTIDE SEQUENCE [LARGE SCALE GENOMIC DNA]</scope>
    <source>
        <strain evidence="12 13">DSM 18607</strain>
    </source>
</reference>
<dbReference type="PANTHER" id="PTHR43427">
    <property type="entry name" value="CHLORIDE CHANNEL PROTEIN CLC-E"/>
    <property type="match status" value="1"/>
</dbReference>
<feature type="transmembrane region" description="Helical" evidence="11">
    <location>
        <begin position="345"/>
        <end position="368"/>
    </location>
</feature>
<comment type="subcellular location">
    <subcellularLocation>
        <location evidence="1">Membrane</location>
        <topology evidence="1">Multi-pass membrane protein</topology>
    </subcellularLocation>
</comment>
<evidence type="ECO:0000256" key="6">
    <source>
        <dbReference type="ARBA" id="ARBA00023136"/>
    </source>
</evidence>
<keyword evidence="5" id="KW-0406">Ion transport</keyword>
<feature type="region of interest" description="Disordered" evidence="10">
    <location>
        <begin position="1"/>
        <end position="20"/>
    </location>
</feature>
<dbReference type="GO" id="GO:0005254">
    <property type="term" value="F:chloride channel activity"/>
    <property type="evidence" value="ECO:0007669"/>
    <property type="project" value="UniProtKB-KW"/>
</dbReference>
<keyword evidence="2" id="KW-0813">Transport</keyword>
<feature type="transmembrane region" description="Helical" evidence="11">
    <location>
        <begin position="171"/>
        <end position="195"/>
    </location>
</feature>
<evidence type="ECO:0000256" key="9">
    <source>
        <dbReference type="ARBA" id="ARBA00023303"/>
    </source>
</evidence>
<dbReference type="SUPFAM" id="SSF81340">
    <property type="entry name" value="Clc chloride channel"/>
    <property type="match status" value="1"/>
</dbReference>
<feature type="transmembrane region" description="Helical" evidence="11">
    <location>
        <begin position="319"/>
        <end position="338"/>
    </location>
</feature>
<comment type="caution">
    <text evidence="12">The sequence shown here is derived from an EMBL/GenBank/DDBJ whole genome shotgun (WGS) entry which is preliminary data.</text>
</comment>
<protein>
    <submittedName>
        <fullName evidence="12">H+/Cl-antiporter ClcA</fullName>
    </submittedName>
</protein>
<evidence type="ECO:0000313" key="13">
    <source>
        <dbReference type="Proteomes" id="UP000317893"/>
    </source>
</evidence>
<organism evidence="12 13">
    <name type="scientific">Lapillicoccus jejuensis</name>
    <dbReference type="NCBI Taxonomy" id="402171"/>
    <lineage>
        <taxon>Bacteria</taxon>
        <taxon>Bacillati</taxon>
        <taxon>Actinomycetota</taxon>
        <taxon>Actinomycetes</taxon>
        <taxon>Micrococcales</taxon>
        <taxon>Intrasporangiaceae</taxon>
        <taxon>Lapillicoccus</taxon>
    </lineage>
</organism>
<dbReference type="InterPro" id="IPR014743">
    <property type="entry name" value="Cl-channel_core"/>
</dbReference>
<evidence type="ECO:0000256" key="10">
    <source>
        <dbReference type="SAM" id="MobiDB-lite"/>
    </source>
</evidence>
<dbReference type="EMBL" id="VFMN01000001">
    <property type="protein sequence ID" value="TQJ08797.1"/>
    <property type="molecule type" value="Genomic_DNA"/>
</dbReference>
<keyword evidence="7" id="KW-0869">Chloride channel</keyword>
<gene>
    <name evidence="12" type="ORF">FB458_1890</name>
</gene>
<evidence type="ECO:0000256" key="5">
    <source>
        <dbReference type="ARBA" id="ARBA00023065"/>
    </source>
</evidence>
<evidence type="ECO:0000256" key="3">
    <source>
        <dbReference type="ARBA" id="ARBA00022692"/>
    </source>
</evidence>
<dbReference type="AlphaFoldDB" id="A0A542E0C2"/>
<accession>A0A542E0C2</accession>
<dbReference type="PRINTS" id="PR00762">
    <property type="entry name" value="CLCHANNEL"/>
</dbReference>
<evidence type="ECO:0000256" key="1">
    <source>
        <dbReference type="ARBA" id="ARBA00004141"/>
    </source>
</evidence>
<evidence type="ECO:0000256" key="2">
    <source>
        <dbReference type="ARBA" id="ARBA00022448"/>
    </source>
</evidence>
<evidence type="ECO:0000256" key="11">
    <source>
        <dbReference type="SAM" id="Phobius"/>
    </source>
</evidence>
<name>A0A542E0C2_9MICO</name>
<feature type="transmembrane region" description="Helical" evidence="11">
    <location>
        <begin position="374"/>
        <end position="400"/>
    </location>
</feature>
<dbReference type="InterPro" id="IPR050368">
    <property type="entry name" value="ClC-type_chloride_channel"/>
</dbReference>
<feature type="transmembrane region" description="Helical" evidence="11">
    <location>
        <begin position="281"/>
        <end position="299"/>
    </location>
</feature>
<keyword evidence="8" id="KW-0868">Chloride</keyword>
<dbReference type="GO" id="GO:0034707">
    <property type="term" value="C:chloride channel complex"/>
    <property type="evidence" value="ECO:0007669"/>
    <property type="project" value="UniProtKB-KW"/>
</dbReference>
<evidence type="ECO:0000256" key="8">
    <source>
        <dbReference type="ARBA" id="ARBA00023214"/>
    </source>
</evidence>
<evidence type="ECO:0000256" key="4">
    <source>
        <dbReference type="ARBA" id="ARBA00022989"/>
    </source>
</evidence>
<feature type="transmembrane region" description="Helical" evidence="11">
    <location>
        <begin position="246"/>
        <end position="269"/>
    </location>
</feature>
<dbReference type="Pfam" id="PF00654">
    <property type="entry name" value="Voltage_CLC"/>
    <property type="match status" value="1"/>
</dbReference>
<evidence type="ECO:0000256" key="7">
    <source>
        <dbReference type="ARBA" id="ARBA00023173"/>
    </source>
</evidence>
<keyword evidence="6 11" id="KW-0472">Membrane</keyword>
<feature type="transmembrane region" description="Helical" evidence="11">
    <location>
        <begin position="81"/>
        <end position="98"/>
    </location>
</feature>
<dbReference type="InterPro" id="IPR001807">
    <property type="entry name" value="ClC"/>
</dbReference>
<feature type="transmembrane region" description="Helical" evidence="11">
    <location>
        <begin position="28"/>
        <end position="47"/>
    </location>
</feature>
<feature type="transmembrane region" description="Helical" evidence="11">
    <location>
        <begin position="207"/>
        <end position="226"/>
    </location>
</feature>
<dbReference type="Proteomes" id="UP000317893">
    <property type="component" value="Unassembled WGS sequence"/>
</dbReference>
<dbReference type="RefSeq" id="WP_211355992.1">
    <property type="nucleotide sequence ID" value="NZ_BAAAPR010000003.1"/>
</dbReference>
<dbReference type="Gene3D" id="1.10.3080.10">
    <property type="entry name" value="Clc chloride channel"/>
    <property type="match status" value="1"/>
</dbReference>
<keyword evidence="4 11" id="KW-1133">Transmembrane helix</keyword>
<sequence>MPYRILSGRGATEQPNTTGDGDVPLTPLFWLATLVTGVAAGLAGIATTELLQLASRLAYGPDVVRGELAPVVERLGFGARFTPLLVAGVVGGVGWYLLRRYVRGRTDVDDAIWTGDGRLGLRRSLGTAALSQVFIGLGASLGREAAPRLLGAAAGSVLAGRLRLSTPQRRLLVACGAGAGLASVYNVPLGAALFTAEVLIGTLRLPVVLPALASSGVATLTAHLVLPDRATYPALERGTTDARTLVWSLLAGPVVGLVAVAFVRLIALVSHRQPRTTAFRLLAPLGACLVLGVVGLAYPQLYGNGQEMAQLAFLGLSPIGLYAVLALLKPLVTCLFLGSGASGGLFTPTLSTGAVLGAALGGLFGLVWPGGSVGAYALLGAAAMLGAGMQAPLAALALVLELTHGGFELLVPLVLVTTIATAVARRVDGYSIYSARLTAEHPPQAT</sequence>
<dbReference type="PANTHER" id="PTHR43427:SF6">
    <property type="entry name" value="CHLORIDE CHANNEL PROTEIN CLC-E"/>
    <property type="match status" value="1"/>
</dbReference>
<proteinExistence type="predicted"/>
<keyword evidence="9" id="KW-0407">Ion channel</keyword>
<keyword evidence="3 11" id="KW-0812">Transmembrane</keyword>